<dbReference type="InterPro" id="IPR003439">
    <property type="entry name" value="ABC_transporter-like_ATP-bd"/>
</dbReference>
<dbReference type="Gene3D" id="3.40.50.300">
    <property type="entry name" value="P-loop containing nucleotide triphosphate hydrolases"/>
    <property type="match status" value="1"/>
</dbReference>
<dbReference type="InterPro" id="IPR017871">
    <property type="entry name" value="ABC_transporter-like_CS"/>
</dbReference>
<evidence type="ECO:0000256" key="6">
    <source>
        <dbReference type="ARBA" id="ARBA00023136"/>
    </source>
</evidence>
<dbReference type="KEGG" id="msv:Mesil_0869"/>
<sequence>MGLWHLFRSYRAWLLLAGVIALLPAVSQAVLATLVRPLYDQVLVGGRYELLGSLLLRGSGLLLLMVLGGYLFEAYLGYLAVWIPASLRERLGQSLLRAELSRLPGSAALAGRILADLRELEGFILHALGMGLLQGMSLLALLVALFGLNLTLTLSLLLLLPLLALLTGLVGRLVGQASGRTQAQAERVALTLAEVFGRLELVRALGLERFAQDRLDKESRRFYRLGLRRALYTALHLPISQVFTGLALGLLLGLGIREVGAGNLTPGGLTAYLTLLGLAVAPLQVIPKTGLLWAQANAAAGRLLELFSLPPAPPEGQETGPVEGYLRFEKVSFAYPDGKPALREVSFSLAPGTLTALVGPSGAGKSTLLRLALGLYRPTSGEVLLDGKPLSSYRHAALAQALAWVPQEPLFFGGSLAENLAALAPGIDPEQAQAALQAVGLWKELPQGLHSDPAALSVGQRQRLAIAAALLRDAKVLVLDEATSALDLSAEAQVMAALEQARPGRTLLVVAHRLASVQHADRILVLQDGRLVEAGRHQELLQQGGEYARLWQAGGMLNISHPAE</sequence>
<dbReference type="GO" id="GO:0015421">
    <property type="term" value="F:ABC-type oligopeptide transporter activity"/>
    <property type="evidence" value="ECO:0007669"/>
    <property type="project" value="TreeGrafter"/>
</dbReference>
<evidence type="ECO:0000313" key="11">
    <source>
        <dbReference type="Proteomes" id="UP000001916"/>
    </source>
</evidence>
<keyword evidence="2 7" id="KW-0812">Transmembrane</keyword>
<dbReference type="PROSITE" id="PS50929">
    <property type="entry name" value="ABC_TM1F"/>
    <property type="match status" value="1"/>
</dbReference>
<keyword evidence="5 7" id="KW-1133">Transmembrane helix</keyword>
<dbReference type="InterPro" id="IPR036640">
    <property type="entry name" value="ABC1_TM_sf"/>
</dbReference>
<dbReference type="Gene3D" id="1.20.1560.10">
    <property type="entry name" value="ABC transporter type 1, transmembrane domain"/>
    <property type="match status" value="1"/>
</dbReference>
<dbReference type="SUPFAM" id="SSF90123">
    <property type="entry name" value="ABC transporter transmembrane region"/>
    <property type="match status" value="1"/>
</dbReference>
<feature type="domain" description="ABC transmembrane type-1" evidence="9">
    <location>
        <begin position="15"/>
        <end position="295"/>
    </location>
</feature>
<dbReference type="OrthoDB" id="24390at2"/>
<feature type="transmembrane region" description="Helical" evidence="7">
    <location>
        <begin position="230"/>
        <end position="256"/>
    </location>
</feature>
<feature type="transmembrane region" description="Helical" evidence="7">
    <location>
        <begin position="123"/>
        <end position="148"/>
    </location>
</feature>
<dbReference type="PANTHER" id="PTHR43394">
    <property type="entry name" value="ATP-DEPENDENT PERMEASE MDL1, MITOCHONDRIAL"/>
    <property type="match status" value="1"/>
</dbReference>
<keyword evidence="4" id="KW-0067">ATP-binding</keyword>
<dbReference type="GO" id="GO:0016887">
    <property type="term" value="F:ATP hydrolysis activity"/>
    <property type="evidence" value="ECO:0007669"/>
    <property type="project" value="InterPro"/>
</dbReference>
<dbReference type="GO" id="GO:0005886">
    <property type="term" value="C:plasma membrane"/>
    <property type="evidence" value="ECO:0007669"/>
    <property type="project" value="UniProtKB-SubCell"/>
</dbReference>
<evidence type="ECO:0000259" key="8">
    <source>
        <dbReference type="PROSITE" id="PS50893"/>
    </source>
</evidence>
<dbReference type="GO" id="GO:0005524">
    <property type="term" value="F:ATP binding"/>
    <property type="evidence" value="ECO:0007669"/>
    <property type="project" value="UniProtKB-KW"/>
</dbReference>
<keyword evidence="6 7" id="KW-0472">Membrane</keyword>
<evidence type="ECO:0000256" key="3">
    <source>
        <dbReference type="ARBA" id="ARBA00022741"/>
    </source>
</evidence>
<dbReference type="PROSITE" id="PS00211">
    <property type="entry name" value="ABC_TRANSPORTER_1"/>
    <property type="match status" value="1"/>
</dbReference>
<dbReference type="Pfam" id="PF00664">
    <property type="entry name" value="ABC_membrane"/>
    <property type="match status" value="1"/>
</dbReference>
<dbReference type="InterPro" id="IPR011527">
    <property type="entry name" value="ABC1_TM_dom"/>
</dbReference>
<dbReference type="AlphaFoldDB" id="D7BBY5"/>
<dbReference type="SMART" id="SM00382">
    <property type="entry name" value="AAA"/>
    <property type="match status" value="1"/>
</dbReference>
<dbReference type="Pfam" id="PF00005">
    <property type="entry name" value="ABC_tran"/>
    <property type="match status" value="1"/>
</dbReference>
<dbReference type="InterPro" id="IPR039421">
    <property type="entry name" value="Type_1_exporter"/>
</dbReference>
<evidence type="ECO:0000256" key="4">
    <source>
        <dbReference type="ARBA" id="ARBA00022840"/>
    </source>
</evidence>
<evidence type="ECO:0000256" key="5">
    <source>
        <dbReference type="ARBA" id="ARBA00022989"/>
    </source>
</evidence>
<evidence type="ECO:0000256" key="7">
    <source>
        <dbReference type="SAM" id="Phobius"/>
    </source>
</evidence>
<organism evidence="10 11">
    <name type="scientific">Allomeiothermus silvanus (strain ATCC 700542 / DSM 9946 / NBRC 106475 / NCIMB 13440 / VI-R2)</name>
    <name type="common">Thermus silvanus</name>
    <dbReference type="NCBI Taxonomy" id="526227"/>
    <lineage>
        <taxon>Bacteria</taxon>
        <taxon>Thermotogati</taxon>
        <taxon>Deinococcota</taxon>
        <taxon>Deinococci</taxon>
        <taxon>Thermales</taxon>
        <taxon>Thermaceae</taxon>
        <taxon>Allomeiothermus</taxon>
    </lineage>
</organism>
<feature type="domain" description="ABC transporter" evidence="8">
    <location>
        <begin position="326"/>
        <end position="553"/>
    </location>
</feature>
<dbReference type="HOGENOM" id="CLU_000604_84_3_0"/>
<dbReference type="RefSeq" id="WP_013157367.1">
    <property type="nucleotide sequence ID" value="NC_014212.1"/>
</dbReference>
<evidence type="ECO:0000256" key="2">
    <source>
        <dbReference type="ARBA" id="ARBA00022692"/>
    </source>
</evidence>
<name>D7BBY5_ALLS1</name>
<dbReference type="PANTHER" id="PTHR43394:SF1">
    <property type="entry name" value="ATP-BINDING CASSETTE SUB-FAMILY B MEMBER 10, MITOCHONDRIAL"/>
    <property type="match status" value="1"/>
</dbReference>
<evidence type="ECO:0000256" key="1">
    <source>
        <dbReference type="ARBA" id="ARBA00004651"/>
    </source>
</evidence>
<reference evidence="10 11" key="1">
    <citation type="journal article" date="2010" name="Stand. Genomic Sci.">
        <title>Complete genome sequence of Meiothermus silvanus type strain (VI-R2).</title>
        <authorList>
            <person name="Sikorski J."/>
            <person name="Tindall B.J."/>
            <person name="Lowry S."/>
            <person name="Lucas S."/>
            <person name="Nolan M."/>
            <person name="Copeland A."/>
            <person name="Glavina Del Rio T."/>
            <person name="Tice H."/>
            <person name="Cheng J.F."/>
            <person name="Han C."/>
            <person name="Pitluck S."/>
            <person name="Liolios K."/>
            <person name="Ivanova N."/>
            <person name="Mavromatis K."/>
            <person name="Mikhailova N."/>
            <person name="Pati A."/>
            <person name="Goodwin L."/>
            <person name="Chen A."/>
            <person name="Palaniappan K."/>
            <person name="Land M."/>
            <person name="Hauser L."/>
            <person name="Chang Y.J."/>
            <person name="Jeffries C.D."/>
            <person name="Rohde M."/>
            <person name="Goker M."/>
            <person name="Woyke T."/>
            <person name="Bristow J."/>
            <person name="Eisen J.A."/>
            <person name="Markowitz V."/>
            <person name="Hugenholtz P."/>
            <person name="Kyrpides N.C."/>
            <person name="Klenk H.P."/>
            <person name="Lapidus A."/>
        </authorList>
    </citation>
    <scope>NUCLEOTIDE SEQUENCE [LARGE SCALE GENOMIC DNA]</scope>
    <source>
        <strain evidence="11">ATCC 700542 / DSM 9946 / VI-R2</strain>
    </source>
</reference>
<keyword evidence="3" id="KW-0547">Nucleotide-binding</keyword>
<dbReference type="SUPFAM" id="SSF52540">
    <property type="entry name" value="P-loop containing nucleoside triphosphate hydrolases"/>
    <property type="match status" value="1"/>
</dbReference>
<evidence type="ECO:0000313" key="10">
    <source>
        <dbReference type="EMBL" id="ADH62781.1"/>
    </source>
</evidence>
<dbReference type="STRING" id="526227.Mesil_0869"/>
<dbReference type="Proteomes" id="UP000001916">
    <property type="component" value="Chromosome"/>
</dbReference>
<dbReference type="PROSITE" id="PS50893">
    <property type="entry name" value="ABC_TRANSPORTER_2"/>
    <property type="match status" value="1"/>
</dbReference>
<feature type="transmembrane region" description="Helical" evidence="7">
    <location>
        <begin position="56"/>
        <end position="81"/>
    </location>
</feature>
<feature type="transmembrane region" description="Helical" evidence="7">
    <location>
        <begin position="154"/>
        <end position="174"/>
    </location>
</feature>
<comment type="subcellular location">
    <subcellularLocation>
        <location evidence="1">Cell membrane</location>
        <topology evidence="1">Multi-pass membrane protein</topology>
    </subcellularLocation>
</comment>
<dbReference type="InterPro" id="IPR003593">
    <property type="entry name" value="AAA+_ATPase"/>
</dbReference>
<protein>
    <submittedName>
        <fullName evidence="10">ABC transporter related protein</fullName>
    </submittedName>
</protein>
<gene>
    <name evidence="10" type="ordered locus">Mesil_0869</name>
</gene>
<dbReference type="eggNOG" id="COG1132">
    <property type="taxonomic scope" value="Bacteria"/>
</dbReference>
<keyword evidence="11" id="KW-1185">Reference proteome</keyword>
<dbReference type="InterPro" id="IPR027417">
    <property type="entry name" value="P-loop_NTPase"/>
</dbReference>
<evidence type="ECO:0000259" key="9">
    <source>
        <dbReference type="PROSITE" id="PS50929"/>
    </source>
</evidence>
<proteinExistence type="predicted"/>
<dbReference type="EMBL" id="CP002042">
    <property type="protein sequence ID" value="ADH62781.1"/>
    <property type="molecule type" value="Genomic_DNA"/>
</dbReference>
<accession>D7BBY5</accession>